<gene>
    <name evidence="2" type="ORF">HNQ41_000531</name>
</gene>
<dbReference type="RefSeq" id="WP_184662865.1">
    <property type="nucleotide sequence ID" value="NZ_JACHHB010000002.1"/>
</dbReference>
<feature type="transmembrane region" description="Helical" evidence="1">
    <location>
        <begin position="174"/>
        <end position="194"/>
    </location>
</feature>
<organism evidence="2 3">
    <name type="scientific">Texcoconibacillus texcoconensis</name>
    <dbReference type="NCBI Taxonomy" id="1095777"/>
    <lineage>
        <taxon>Bacteria</taxon>
        <taxon>Bacillati</taxon>
        <taxon>Bacillota</taxon>
        <taxon>Bacilli</taxon>
        <taxon>Bacillales</taxon>
        <taxon>Bacillaceae</taxon>
        <taxon>Texcoconibacillus</taxon>
    </lineage>
</organism>
<evidence type="ECO:0000256" key="1">
    <source>
        <dbReference type="SAM" id="Phobius"/>
    </source>
</evidence>
<accession>A0A840QLY9</accession>
<feature type="transmembrane region" description="Helical" evidence="1">
    <location>
        <begin position="351"/>
        <end position="372"/>
    </location>
</feature>
<comment type="caution">
    <text evidence="2">The sequence shown here is derived from an EMBL/GenBank/DDBJ whole genome shotgun (WGS) entry which is preliminary data.</text>
</comment>
<feature type="transmembrane region" description="Helical" evidence="1">
    <location>
        <begin position="92"/>
        <end position="109"/>
    </location>
</feature>
<feature type="transmembrane region" description="Helical" evidence="1">
    <location>
        <begin position="321"/>
        <end position="345"/>
    </location>
</feature>
<dbReference type="AlphaFoldDB" id="A0A840QLY9"/>
<keyword evidence="1" id="KW-0472">Membrane</keyword>
<protein>
    <submittedName>
        <fullName evidence="2">TM2 domain-containing membrane protein YozV</fullName>
    </submittedName>
</protein>
<dbReference type="EMBL" id="JACHHB010000002">
    <property type="protein sequence ID" value="MBB5172387.1"/>
    <property type="molecule type" value="Genomic_DNA"/>
</dbReference>
<keyword evidence="3" id="KW-1185">Reference proteome</keyword>
<dbReference type="Proteomes" id="UP000551878">
    <property type="component" value="Unassembled WGS sequence"/>
</dbReference>
<proteinExistence type="predicted"/>
<evidence type="ECO:0000313" key="3">
    <source>
        <dbReference type="Proteomes" id="UP000551878"/>
    </source>
</evidence>
<feature type="transmembrane region" description="Helical" evidence="1">
    <location>
        <begin position="56"/>
        <end position="80"/>
    </location>
</feature>
<keyword evidence="1" id="KW-0812">Transmembrane</keyword>
<reference evidence="2 3" key="1">
    <citation type="submission" date="2020-08" db="EMBL/GenBank/DDBJ databases">
        <title>Genomic Encyclopedia of Type Strains, Phase IV (KMG-IV): sequencing the most valuable type-strain genomes for metagenomic binning, comparative biology and taxonomic classification.</title>
        <authorList>
            <person name="Goeker M."/>
        </authorList>
    </citation>
    <scope>NUCLEOTIDE SEQUENCE [LARGE SCALE GENOMIC DNA]</scope>
    <source>
        <strain evidence="2 3">DSM 24696</strain>
    </source>
</reference>
<evidence type="ECO:0000313" key="2">
    <source>
        <dbReference type="EMBL" id="MBB5172387.1"/>
    </source>
</evidence>
<keyword evidence="1" id="KW-1133">Transmembrane helix</keyword>
<sequence>MAVSQSNQSNFRYQKGLVTPANTNVVQYRNPTVVMWWSAAIPGYGHVMLSKYIKGFLLILWEFTVNLNAKVNTAILYTFLGRFDEAVEVVDLNWLLLYIPVYIYSMWDSRRMTIDLNKYALLADMTWASSDIDPVSFSELESNYLDKRKPWLAVFWSLITPGLGHLYVNRLPSGFYILVWMMVVLYFSNTLPAVHYTFSGDFQLAQEVINPQWLIFLPSMYCFAPYDAYLQCDSYNKMMAKQQSAYLMKEYQDPAFKQKSSLFSEGSGVMNVVASFDHSVYLEMAIKELEKHGVAKQDIFTVPLTQKIKPKKNSEIIRSSGFSLLDITFAFGTAFSLFGVIYGFVLGGGPIMWGLIGLFFGWGFGFVLDLLMRKKQYKMKKKKGEGGEVMLVVHCDKQLVTLVKEILFDHYTLGLQVVDEEFKDGVY</sequence>
<name>A0A840QLY9_9BACI</name>